<organism evidence="1 2">
    <name type="scientific">Pristionchus mayeri</name>
    <dbReference type="NCBI Taxonomy" id="1317129"/>
    <lineage>
        <taxon>Eukaryota</taxon>
        <taxon>Metazoa</taxon>
        <taxon>Ecdysozoa</taxon>
        <taxon>Nematoda</taxon>
        <taxon>Chromadorea</taxon>
        <taxon>Rhabditida</taxon>
        <taxon>Rhabditina</taxon>
        <taxon>Diplogasteromorpha</taxon>
        <taxon>Diplogasteroidea</taxon>
        <taxon>Neodiplogasteridae</taxon>
        <taxon>Pristionchus</taxon>
    </lineage>
</organism>
<evidence type="ECO:0000313" key="2">
    <source>
        <dbReference type="Proteomes" id="UP001328107"/>
    </source>
</evidence>
<evidence type="ECO:0000313" key="1">
    <source>
        <dbReference type="EMBL" id="GMR35426.1"/>
    </source>
</evidence>
<dbReference type="AlphaFoldDB" id="A0AAN4ZAF3"/>
<dbReference type="EMBL" id="BTRK01000002">
    <property type="protein sequence ID" value="GMR35426.1"/>
    <property type="molecule type" value="Genomic_DNA"/>
</dbReference>
<sequence>QKIGPIGRPKLYFHQPTIGGAANGAPCALNCTFIAHAFDEDNDGLEVQIVRNYLNNAKITVVDDVRPFRITSNTEQNDIPPELSGGVLALIYEGEVSPVGSFLIAVQRRRDICNMSL</sequence>
<proteinExistence type="predicted"/>
<comment type="caution">
    <text evidence="1">The sequence shown here is derived from an EMBL/GenBank/DDBJ whole genome shotgun (WGS) entry which is preliminary data.</text>
</comment>
<name>A0AAN4ZAF3_9BILA</name>
<reference evidence="2" key="1">
    <citation type="submission" date="2022-10" db="EMBL/GenBank/DDBJ databases">
        <title>Genome assembly of Pristionchus species.</title>
        <authorList>
            <person name="Yoshida K."/>
            <person name="Sommer R.J."/>
        </authorList>
    </citation>
    <scope>NUCLEOTIDE SEQUENCE [LARGE SCALE GENOMIC DNA]</scope>
    <source>
        <strain evidence="2">RS5460</strain>
    </source>
</reference>
<gene>
    <name evidence="1" type="ORF">PMAYCL1PPCAC_05621</name>
</gene>
<accession>A0AAN4ZAF3</accession>
<protein>
    <submittedName>
        <fullName evidence="1">Uncharacterized protein</fullName>
    </submittedName>
</protein>
<feature type="non-terminal residue" evidence="1">
    <location>
        <position position="1"/>
    </location>
</feature>
<dbReference type="Proteomes" id="UP001328107">
    <property type="component" value="Unassembled WGS sequence"/>
</dbReference>
<keyword evidence="2" id="KW-1185">Reference proteome</keyword>